<evidence type="ECO:0000313" key="2">
    <source>
        <dbReference type="EMBL" id="KAF2654159.1"/>
    </source>
</evidence>
<comment type="similarity">
    <text evidence="1">Belongs to the cycloisomerase 2 family.</text>
</comment>
<organism evidence="2 3">
    <name type="scientific">Lophiostoma macrostomum CBS 122681</name>
    <dbReference type="NCBI Taxonomy" id="1314788"/>
    <lineage>
        <taxon>Eukaryota</taxon>
        <taxon>Fungi</taxon>
        <taxon>Dikarya</taxon>
        <taxon>Ascomycota</taxon>
        <taxon>Pezizomycotina</taxon>
        <taxon>Dothideomycetes</taxon>
        <taxon>Pleosporomycetidae</taxon>
        <taxon>Pleosporales</taxon>
        <taxon>Lophiostomataceae</taxon>
        <taxon>Lophiostoma</taxon>
    </lineage>
</organism>
<feature type="non-terminal residue" evidence="2">
    <location>
        <position position="319"/>
    </location>
</feature>
<dbReference type="OrthoDB" id="9972196at2759"/>
<dbReference type="GO" id="GO:0016853">
    <property type="term" value="F:isomerase activity"/>
    <property type="evidence" value="ECO:0007669"/>
    <property type="project" value="UniProtKB-KW"/>
</dbReference>
<evidence type="ECO:0000256" key="1">
    <source>
        <dbReference type="ARBA" id="ARBA00005564"/>
    </source>
</evidence>
<name>A0A6A6T250_9PLEO</name>
<protein>
    <submittedName>
        <fullName evidence="2">Putative isomerase YbhE</fullName>
    </submittedName>
</protein>
<dbReference type="Gene3D" id="2.130.10.10">
    <property type="entry name" value="YVTN repeat-like/Quinoprotein amine dehydrogenase"/>
    <property type="match status" value="1"/>
</dbReference>
<feature type="non-terminal residue" evidence="2">
    <location>
        <position position="1"/>
    </location>
</feature>
<keyword evidence="3" id="KW-1185">Reference proteome</keyword>
<dbReference type="InterPro" id="IPR050282">
    <property type="entry name" value="Cycloisomerase_2"/>
</dbReference>
<accession>A0A6A6T250</accession>
<dbReference type="GO" id="GO:0017057">
    <property type="term" value="F:6-phosphogluconolactonase activity"/>
    <property type="evidence" value="ECO:0007669"/>
    <property type="project" value="TreeGrafter"/>
</dbReference>
<dbReference type="EMBL" id="MU004369">
    <property type="protein sequence ID" value="KAF2654159.1"/>
    <property type="molecule type" value="Genomic_DNA"/>
</dbReference>
<dbReference type="Pfam" id="PF10282">
    <property type="entry name" value="Lactonase"/>
    <property type="match status" value="1"/>
</dbReference>
<dbReference type="InterPro" id="IPR015943">
    <property type="entry name" value="WD40/YVTN_repeat-like_dom_sf"/>
</dbReference>
<dbReference type="AlphaFoldDB" id="A0A6A6T250"/>
<reference evidence="2" key="1">
    <citation type="journal article" date="2020" name="Stud. Mycol.">
        <title>101 Dothideomycetes genomes: a test case for predicting lifestyles and emergence of pathogens.</title>
        <authorList>
            <person name="Haridas S."/>
            <person name="Albert R."/>
            <person name="Binder M."/>
            <person name="Bloem J."/>
            <person name="Labutti K."/>
            <person name="Salamov A."/>
            <person name="Andreopoulos B."/>
            <person name="Baker S."/>
            <person name="Barry K."/>
            <person name="Bills G."/>
            <person name="Bluhm B."/>
            <person name="Cannon C."/>
            <person name="Castanera R."/>
            <person name="Culley D."/>
            <person name="Daum C."/>
            <person name="Ezra D."/>
            <person name="Gonzalez J."/>
            <person name="Henrissat B."/>
            <person name="Kuo A."/>
            <person name="Liang C."/>
            <person name="Lipzen A."/>
            <person name="Lutzoni F."/>
            <person name="Magnuson J."/>
            <person name="Mondo S."/>
            <person name="Nolan M."/>
            <person name="Ohm R."/>
            <person name="Pangilinan J."/>
            <person name="Park H.-J."/>
            <person name="Ramirez L."/>
            <person name="Alfaro M."/>
            <person name="Sun H."/>
            <person name="Tritt A."/>
            <person name="Yoshinaga Y."/>
            <person name="Zwiers L.-H."/>
            <person name="Turgeon B."/>
            <person name="Goodwin S."/>
            <person name="Spatafora J."/>
            <person name="Crous P."/>
            <person name="Grigoriev I."/>
        </authorList>
    </citation>
    <scope>NUCLEOTIDE SEQUENCE</scope>
    <source>
        <strain evidence="2">CBS 122681</strain>
    </source>
</reference>
<proteinExistence type="inferred from homology"/>
<sequence>SPGDGKIYCVDEGFATPNASINTLTKNADGSLTRIASIDTIQGPVATQFYNKNTAVALAHYGGSAISTFKFAPNGTFSRLQNFTFYDAPTGPRPEQEASHVHEALIDPTGKFLIFPDLGSDLVRVYAINPDTGLLTVQEPIHSPTAYGPRHAAFWRPSNTRGAPTYLFVIHELGNKVISYSVTYPANGTITFAKVQEIGLYGNQTDPVGTRAAEITVSPDNRFIVASNRNATIFNVTNPDPSNSTAVPSDSLTTFKPSADGKLTFQGLSPSGGSFPRHFRFNKDGSMIAVGNQNSQTVFVFQRNVRSGKIGEKVASAFG</sequence>
<evidence type="ECO:0000313" key="3">
    <source>
        <dbReference type="Proteomes" id="UP000799324"/>
    </source>
</evidence>
<dbReference type="Proteomes" id="UP000799324">
    <property type="component" value="Unassembled WGS sequence"/>
</dbReference>
<gene>
    <name evidence="2" type="ORF">K491DRAFT_570649</name>
</gene>
<dbReference type="InterPro" id="IPR011045">
    <property type="entry name" value="N2O_reductase_N"/>
</dbReference>
<dbReference type="SUPFAM" id="SSF50974">
    <property type="entry name" value="Nitrous oxide reductase, N-terminal domain"/>
    <property type="match status" value="1"/>
</dbReference>
<keyword evidence="2" id="KW-0413">Isomerase</keyword>
<dbReference type="PANTHER" id="PTHR30344:SF1">
    <property type="entry name" value="6-PHOSPHOGLUCONOLACTONASE"/>
    <property type="match status" value="1"/>
</dbReference>
<dbReference type="InterPro" id="IPR019405">
    <property type="entry name" value="Lactonase_7-beta_prop"/>
</dbReference>
<dbReference type="PANTHER" id="PTHR30344">
    <property type="entry name" value="6-PHOSPHOGLUCONOLACTONASE-RELATED"/>
    <property type="match status" value="1"/>
</dbReference>